<reference evidence="1 2" key="1">
    <citation type="journal article" date="2009" name="Proc. Natl. Acad. Sci. U.S.A.">
        <title>Biogeography of the Sulfolobus islandicus pan-genome.</title>
        <authorList>
            <person name="Reno M.L."/>
            <person name="Held N.L."/>
            <person name="Fields C.J."/>
            <person name="Burke P.V."/>
            <person name="Whitaker R.J."/>
        </authorList>
    </citation>
    <scope>NUCLEOTIDE SEQUENCE [LARGE SCALE GENOMIC DNA]</scope>
    <source>
        <strain evidence="2">M.14.25 / Kamchatka #1</strain>
    </source>
</reference>
<dbReference type="Proteomes" id="UP000001350">
    <property type="component" value="Chromosome"/>
</dbReference>
<proteinExistence type="predicted"/>
<organism evidence="1 2">
    <name type="scientific">Saccharolobus islandicus (strain M.14.25 / Kamchatka #1)</name>
    <name type="common">Sulfolobus islandicus</name>
    <dbReference type="NCBI Taxonomy" id="427317"/>
    <lineage>
        <taxon>Archaea</taxon>
        <taxon>Thermoproteota</taxon>
        <taxon>Thermoprotei</taxon>
        <taxon>Sulfolobales</taxon>
        <taxon>Sulfolobaceae</taxon>
        <taxon>Saccharolobus</taxon>
    </lineage>
</organism>
<dbReference type="GeneID" id="7813421"/>
<dbReference type="RefSeq" id="WP_012711049.1">
    <property type="nucleotide sequence ID" value="NC_012588.1"/>
</dbReference>
<dbReference type="KEGG" id="sia:M1425_1014"/>
<evidence type="ECO:0000313" key="2">
    <source>
        <dbReference type="Proteomes" id="UP000001350"/>
    </source>
</evidence>
<accession>C3MXA4</accession>
<evidence type="ECO:0000313" key="1">
    <source>
        <dbReference type="EMBL" id="ACP37784.1"/>
    </source>
</evidence>
<dbReference type="AlphaFoldDB" id="C3MXA4"/>
<gene>
    <name evidence="1" type="ordered locus">M1425_1014</name>
</gene>
<name>C3MXA4_SACI4</name>
<dbReference type="EMBL" id="CP001400">
    <property type="protein sequence ID" value="ACP37784.1"/>
    <property type="molecule type" value="Genomic_DNA"/>
</dbReference>
<protein>
    <submittedName>
        <fullName evidence="1">Uncharacterized protein</fullName>
    </submittedName>
</protein>
<dbReference type="HOGENOM" id="CLU_1640040_0_0_2"/>
<sequence>MTRLKQALNQLLTFIRNKQSVFKNTIYVTKAGTIFALASDLNVNVSNPESWRGIVRGTYIVFSCKANQKQDLMYVFPAPMFSKEFEDLIEDFLNKADTITLAPEEERISIPPEIEGYMPKAKLPVTCSTEEILKAFPDTKDPWNLPPLTHSDSWTSMLKLM</sequence>